<evidence type="ECO:0000313" key="2">
    <source>
        <dbReference type="EMBL" id="KAF7372349.1"/>
    </source>
</evidence>
<proteinExistence type="predicted"/>
<name>A0A8H6Z849_9AGAR</name>
<dbReference type="AlphaFoldDB" id="A0A8H6Z849"/>
<sequence>MSYPPLGESWPLPSRTEIGLDHRGVSAWDLLLSAEQAALALPKPTAKYQDKLVAVRLIGWFLKDFWDNQRDTAYSRLLLEINSCNRGSESVGEAERLQESHVKVFTLALDLRNHLIRVFYARTDRTPTPSAHASRPSYEKHRADILNDMANVRPDEGRTHSQAKGDALLRDGYKCVVTGLYDTATVSNFPEVRAKAKQEGVTHMYTQVAHLFSASAQSHPDYAASAMAILKMFGLESSINKLIGKRVNNLWNVMTLCLPLHKAFDEFLFWLEAVPGEEDTYDVVARDPGLFFDSALTIPRKVKFSIDPQAVTDCSRNNIPLELPDPELMAMRAACARVAAMSGAADQFRLLMQDRDYAEMLTDTTVSLLDSLLRTLPVGAVDVGA</sequence>
<comment type="caution">
    <text evidence="2">The sequence shown here is derived from an EMBL/GenBank/DDBJ whole genome shotgun (WGS) entry which is preliminary data.</text>
</comment>
<dbReference type="InterPro" id="IPR003615">
    <property type="entry name" value="HNH_nuc"/>
</dbReference>
<feature type="domain" description="HNH nuclease" evidence="1">
    <location>
        <begin position="175"/>
        <end position="270"/>
    </location>
</feature>
<dbReference type="Proteomes" id="UP000620124">
    <property type="component" value="Unassembled WGS sequence"/>
</dbReference>
<evidence type="ECO:0000313" key="3">
    <source>
        <dbReference type="Proteomes" id="UP000620124"/>
    </source>
</evidence>
<dbReference type="Pfam" id="PF13391">
    <property type="entry name" value="HNH_2"/>
    <property type="match status" value="1"/>
</dbReference>
<protein>
    <recommendedName>
        <fullName evidence="1">HNH nuclease domain-containing protein</fullName>
    </recommendedName>
</protein>
<evidence type="ECO:0000259" key="1">
    <source>
        <dbReference type="Pfam" id="PF13391"/>
    </source>
</evidence>
<gene>
    <name evidence="2" type="ORF">MVEN_00095100</name>
</gene>
<organism evidence="2 3">
    <name type="scientific">Mycena venus</name>
    <dbReference type="NCBI Taxonomy" id="2733690"/>
    <lineage>
        <taxon>Eukaryota</taxon>
        <taxon>Fungi</taxon>
        <taxon>Dikarya</taxon>
        <taxon>Basidiomycota</taxon>
        <taxon>Agaricomycotina</taxon>
        <taxon>Agaricomycetes</taxon>
        <taxon>Agaricomycetidae</taxon>
        <taxon>Agaricales</taxon>
        <taxon>Marasmiineae</taxon>
        <taxon>Mycenaceae</taxon>
        <taxon>Mycena</taxon>
    </lineage>
</organism>
<reference evidence="2" key="1">
    <citation type="submission" date="2020-05" db="EMBL/GenBank/DDBJ databases">
        <title>Mycena genomes resolve the evolution of fungal bioluminescence.</title>
        <authorList>
            <person name="Tsai I.J."/>
        </authorList>
    </citation>
    <scope>NUCLEOTIDE SEQUENCE</scope>
    <source>
        <strain evidence="2">CCC161011</strain>
    </source>
</reference>
<keyword evidence="3" id="KW-1185">Reference proteome</keyword>
<accession>A0A8H6Z849</accession>
<dbReference type="OrthoDB" id="2104739at2759"/>
<dbReference type="EMBL" id="JACAZI010000001">
    <property type="protein sequence ID" value="KAF7372349.1"/>
    <property type="molecule type" value="Genomic_DNA"/>
</dbReference>